<evidence type="ECO:0000313" key="3">
    <source>
        <dbReference type="Proteomes" id="UP000308349"/>
    </source>
</evidence>
<proteinExistence type="predicted"/>
<sequence>MVSASPTVAAWELVLRIREQSQACGIKAAAIQKALDVSAAYWSQVMHYRGVLTEEKLIQLMELLDFDADERTELIALRKAAKERGWWAEYSSMLHPDLLRFYGLEDGARHIRGVEGGVMPGLLQTEDYARALMLSVVSTRPTEAERRVRIRMRRQYLLDRTDPLRLSVVIGQAALMQQVGGAEVQRGQLRHLIDVAERYRDTVEIRVVPFDAYGSVAGLNVSTLHLLDFDSVRLPTLGWYESAIQFGVTEDRQHVETFEYLFKQVAGIALPQPESLELIDRVARQLE</sequence>
<evidence type="ECO:0000259" key="1">
    <source>
        <dbReference type="Pfam" id="PF19054"/>
    </source>
</evidence>
<feature type="domain" description="DUF5753" evidence="1">
    <location>
        <begin position="100"/>
        <end position="281"/>
    </location>
</feature>
<dbReference type="EMBL" id="VBUU01000026">
    <property type="protein sequence ID" value="TLG03327.1"/>
    <property type="molecule type" value="Genomic_DNA"/>
</dbReference>
<gene>
    <name evidence="2" type="ORF">FEK35_22095</name>
</gene>
<dbReference type="Proteomes" id="UP000308349">
    <property type="component" value="Unassembled WGS sequence"/>
</dbReference>
<dbReference type="RefSeq" id="WP_138457797.1">
    <property type="nucleotide sequence ID" value="NZ_VBUU01000026.1"/>
</dbReference>
<protein>
    <submittedName>
        <fullName evidence="2">Helix-turn-helix domain-containing protein</fullName>
    </submittedName>
</protein>
<accession>A0A5R8PBL7</accession>
<comment type="caution">
    <text evidence="2">The sequence shown here is derived from an EMBL/GenBank/DDBJ whole genome shotgun (WGS) entry which is preliminary data.</text>
</comment>
<dbReference type="OrthoDB" id="4285266at2"/>
<reference evidence="2 3" key="1">
    <citation type="submission" date="2019-05" db="EMBL/GenBank/DDBJ databases">
        <title>Genomes sequences of two Nocardia cyriacigeorgica environmental isolates, type strains Nocardia asteroides ATCC 19247 and Nocardia cyriacigeorgica DSM 44484.</title>
        <authorList>
            <person name="Vautrin F."/>
            <person name="Bergeron E."/>
            <person name="Dubost A."/>
            <person name="Abrouk D."/>
            <person name="Rodriguez Nava V."/>
            <person name="Pujic P."/>
        </authorList>
    </citation>
    <scope>NUCLEOTIDE SEQUENCE [LARGE SCALE GENOMIC DNA]</scope>
    <source>
        <strain evidence="2 3">EML 1456</strain>
    </source>
</reference>
<dbReference type="AlphaFoldDB" id="A0A5R8PBL7"/>
<dbReference type="InterPro" id="IPR043917">
    <property type="entry name" value="DUF5753"/>
</dbReference>
<dbReference type="Pfam" id="PF19054">
    <property type="entry name" value="DUF5753"/>
    <property type="match status" value="1"/>
</dbReference>
<dbReference type="Pfam" id="PF13560">
    <property type="entry name" value="HTH_31"/>
    <property type="match status" value="1"/>
</dbReference>
<evidence type="ECO:0000313" key="2">
    <source>
        <dbReference type="EMBL" id="TLG03327.1"/>
    </source>
</evidence>
<name>A0A5R8PBL7_9NOCA</name>
<organism evidence="2 3">
    <name type="scientific">Nocardia cyriacigeorgica</name>
    <dbReference type="NCBI Taxonomy" id="135487"/>
    <lineage>
        <taxon>Bacteria</taxon>
        <taxon>Bacillati</taxon>
        <taxon>Actinomycetota</taxon>
        <taxon>Actinomycetes</taxon>
        <taxon>Mycobacteriales</taxon>
        <taxon>Nocardiaceae</taxon>
        <taxon>Nocardia</taxon>
    </lineage>
</organism>